<sequence length="315" mass="33873">MWASVNSVGCDPTAYRGKERGMATNGRIAMFLLLAASMIAPTGAGFAAEHQWLHRKKQSAQEASYGTVHVVDGVLRGGSLDIPKEGLTLDEAVARSLRAGAKLASSQWGADIPVEDGTDVRGKSGERWYVVVTRNGQSQFIPASLVQYSSLGSCPLMDRDVVSVADAKIFTEEVSETPVVKVASLLQNGAGVAGPAALVDRGARRVNDVFGEGGLGGYAAVHREVAGVRGTFILQDADKQFRFRSNDVVHWVHPDSLHASLLNGRRNQVASHERACLDAMPRKRDAHASTVDRMRGRVVAPFRAASNFLRIPNVF</sequence>
<gene>
    <name evidence="2" type="ORF">UFOPK3772_02636</name>
</gene>
<keyword evidence="1" id="KW-1133">Transmembrane helix</keyword>
<proteinExistence type="predicted"/>
<keyword evidence="1" id="KW-0812">Transmembrane</keyword>
<evidence type="ECO:0000313" key="2">
    <source>
        <dbReference type="EMBL" id="CAB4965303.1"/>
    </source>
</evidence>
<accession>A0A6J7LEV7</accession>
<organism evidence="2">
    <name type="scientific">freshwater metagenome</name>
    <dbReference type="NCBI Taxonomy" id="449393"/>
    <lineage>
        <taxon>unclassified sequences</taxon>
        <taxon>metagenomes</taxon>
        <taxon>ecological metagenomes</taxon>
    </lineage>
</organism>
<dbReference type="EMBL" id="CAFBNE010000109">
    <property type="protein sequence ID" value="CAB4965303.1"/>
    <property type="molecule type" value="Genomic_DNA"/>
</dbReference>
<feature type="transmembrane region" description="Helical" evidence="1">
    <location>
        <begin position="28"/>
        <end position="48"/>
    </location>
</feature>
<evidence type="ECO:0000256" key="1">
    <source>
        <dbReference type="SAM" id="Phobius"/>
    </source>
</evidence>
<reference evidence="2" key="1">
    <citation type="submission" date="2020-05" db="EMBL/GenBank/DDBJ databases">
        <authorList>
            <person name="Chiriac C."/>
            <person name="Salcher M."/>
            <person name="Ghai R."/>
            <person name="Kavagutti S V."/>
        </authorList>
    </citation>
    <scope>NUCLEOTIDE SEQUENCE</scope>
</reference>
<dbReference type="AlphaFoldDB" id="A0A6J7LEV7"/>
<keyword evidence="1" id="KW-0472">Membrane</keyword>
<name>A0A6J7LEV7_9ZZZZ</name>
<protein>
    <submittedName>
        <fullName evidence="2">Unannotated protein</fullName>
    </submittedName>
</protein>